<dbReference type="EMBL" id="CP002418">
    <property type="protein sequence ID" value="ADU46500.1"/>
    <property type="molecule type" value="Genomic_DNA"/>
</dbReference>
<dbReference type="eggNOG" id="ENOG5031WDV">
    <property type="taxonomic scope" value="Bacteria"/>
</dbReference>
<reference evidence="2" key="1">
    <citation type="submission" date="2010-12" db="EMBL/GenBank/DDBJ databases">
        <title>Complete sequence of Rhodopseudomonas palustris DX-1.</title>
        <authorList>
            <consortium name="US DOE Joint Genome Institute"/>
            <person name="Lucas S."/>
            <person name="Copeland A."/>
            <person name="Lapidus A."/>
            <person name="Cheng J.-F."/>
            <person name="Goodwin L."/>
            <person name="Pitluck S."/>
            <person name="Misra M."/>
            <person name="Chertkov O."/>
            <person name="Detter J.C."/>
            <person name="Han C."/>
            <person name="Tapia R."/>
            <person name="Land M."/>
            <person name="Hauser L."/>
            <person name="Kyrpides N."/>
            <person name="Ivanova N."/>
            <person name="Ovchinnikova G."/>
            <person name="Logan B."/>
            <person name="Oda Y."/>
            <person name="Harwood C."/>
            <person name="Woyke T."/>
        </authorList>
    </citation>
    <scope>NUCLEOTIDE SEQUENCE [LARGE SCALE GENOMIC DNA]</scope>
    <source>
        <strain evidence="2">DX-1</strain>
    </source>
</reference>
<evidence type="ECO:0000313" key="2">
    <source>
        <dbReference type="EMBL" id="ADU46500.1"/>
    </source>
</evidence>
<feature type="region of interest" description="Disordered" evidence="1">
    <location>
        <begin position="256"/>
        <end position="278"/>
    </location>
</feature>
<accession>E6VGZ8</accession>
<dbReference type="HOGENOM" id="CLU_516656_0_0_5"/>
<name>E6VGZ8_RHOPX</name>
<proteinExistence type="predicted"/>
<feature type="compositionally biased region" description="Basic and acidic residues" evidence="1">
    <location>
        <begin position="263"/>
        <end position="278"/>
    </location>
</feature>
<gene>
    <name evidence="2" type="ordered locus">Rpdx1_4959</name>
</gene>
<dbReference type="OrthoDB" id="7877008at2"/>
<dbReference type="STRING" id="652103.Rpdx1_4959"/>
<protein>
    <submittedName>
        <fullName evidence="2">Uncharacterized protein</fullName>
    </submittedName>
</protein>
<sequence length="527" mass="56895">MAKSTETIDDLTALKDKDAFSNRLQKLPRQWAIVISARAGLRVLPLLFRERDPGLILGMFRAAAAAQYASRYPKTVSIGRIAAAAADAAASNSSVQAAIAYAAATVPMALSRSPGAPFARIASDATFSAIAAAEASDLRAAVRRDLELLYVQKVLPTVISTAPLWPSQAPISVIEGYKILRQYLLSQGRHWSVWIGWYDKVLIGAPQINTSEEEDAAFTDLPGGLLWRDGPESVNTEIVERLKKIEAAAADEAIPDQFPAPVRVEERDGKVSKASDRDSSLAASERDFRDWRDPVVDHIDELSAGDFSQGTNHGRVRDRLLAFSKLLPGAIADVKDRQFRIGYEVERFEGLLAAYRTGGDDMPVLTAAQLEDLDRLRVALKMGIDKLERWSDFCRQAGEGAEGGANAQAVADALEEMVADMERTPKFFDPELPASFRFLAEAARDRMGATKTVIYGAVKSAENLVSFLGRKAIGIGRKSADALEEHISKAVAKSLLIGLGAAALQLSGALPQGWAWLKPLLAAVGAG</sequence>
<dbReference type="Proteomes" id="UP000001402">
    <property type="component" value="Chromosome"/>
</dbReference>
<organism evidence="2 3">
    <name type="scientific">Rhodopseudomonas palustris (strain DX-1)</name>
    <dbReference type="NCBI Taxonomy" id="652103"/>
    <lineage>
        <taxon>Bacteria</taxon>
        <taxon>Pseudomonadati</taxon>
        <taxon>Pseudomonadota</taxon>
        <taxon>Alphaproteobacteria</taxon>
        <taxon>Hyphomicrobiales</taxon>
        <taxon>Nitrobacteraceae</taxon>
        <taxon>Rhodopseudomonas</taxon>
    </lineage>
</organism>
<evidence type="ECO:0000256" key="1">
    <source>
        <dbReference type="SAM" id="MobiDB-lite"/>
    </source>
</evidence>
<evidence type="ECO:0000313" key="3">
    <source>
        <dbReference type="Proteomes" id="UP000001402"/>
    </source>
</evidence>
<dbReference type="KEGG" id="rpx:Rpdx1_4959"/>
<dbReference type="AlphaFoldDB" id="E6VGZ8"/>